<protein>
    <recommendedName>
        <fullName evidence="4">Transmembrane protein</fullName>
    </recommendedName>
</protein>
<keyword evidence="1" id="KW-1133">Transmembrane helix</keyword>
<evidence type="ECO:0000256" key="1">
    <source>
        <dbReference type="SAM" id="Phobius"/>
    </source>
</evidence>
<feature type="transmembrane region" description="Helical" evidence="1">
    <location>
        <begin position="46"/>
        <end position="63"/>
    </location>
</feature>
<keyword evidence="1" id="KW-0472">Membrane</keyword>
<evidence type="ECO:0008006" key="4">
    <source>
        <dbReference type="Google" id="ProtNLM"/>
    </source>
</evidence>
<evidence type="ECO:0000313" key="3">
    <source>
        <dbReference type="Proteomes" id="UP000028701"/>
    </source>
</evidence>
<comment type="caution">
    <text evidence="2">The sequence shown here is derived from an EMBL/GenBank/DDBJ whole genome shotgun (WGS) entry which is preliminary data.</text>
</comment>
<proteinExistence type="predicted"/>
<dbReference type="Proteomes" id="UP000028701">
    <property type="component" value="Unassembled WGS sequence"/>
</dbReference>
<dbReference type="EMBL" id="BBJU01000006">
    <property type="protein sequence ID" value="GAK69408.1"/>
    <property type="molecule type" value="Genomic_DNA"/>
</dbReference>
<name>A0A081CRW2_9HYPH</name>
<keyword evidence="1" id="KW-0812">Transmembrane</keyword>
<reference evidence="2 3" key="1">
    <citation type="submission" date="2014-08" db="EMBL/GenBank/DDBJ databases">
        <title>Whole genome shotgun sequence of Rhizobium rubi NBRC 13261.</title>
        <authorList>
            <person name="Katano-Makiyama Y."/>
            <person name="Hosoyama A."/>
            <person name="Hashimoto M."/>
            <person name="Hosoyama Y."/>
            <person name="Noguchi M."/>
            <person name="Tsuchikane K."/>
            <person name="Uohara A."/>
            <person name="Ohji S."/>
            <person name="Ichikawa N."/>
            <person name="Kimura A."/>
            <person name="Yamazoe A."/>
            <person name="Fujita N."/>
        </authorList>
    </citation>
    <scope>NUCLEOTIDE SEQUENCE [LARGE SCALE GENOMIC DNA]</scope>
    <source>
        <strain evidence="2 3">NBRC 13261</strain>
    </source>
</reference>
<sequence>MHVASEAYFIGQQFNGISDMNENVIKFRKPEPPKQPRKPNPQLRKLAIVVGVIAFFAAAWAYFQYVA</sequence>
<organism evidence="2 3">
    <name type="scientific">Agrobacterium rubi TR3 = NBRC 13261</name>
    <dbReference type="NCBI Taxonomy" id="1368415"/>
    <lineage>
        <taxon>Bacteria</taxon>
        <taxon>Pseudomonadati</taxon>
        <taxon>Pseudomonadota</taxon>
        <taxon>Alphaproteobacteria</taxon>
        <taxon>Hyphomicrobiales</taxon>
        <taxon>Rhizobiaceae</taxon>
        <taxon>Rhizobium/Agrobacterium group</taxon>
        <taxon>Agrobacterium</taxon>
    </lineage>
</organism>
<dbReference type="AlphaFoldDB" id="A0A081CRW2"/>
<evidence type="ECO:0000313" key="2">
    <source>
        <dbReference type="EMBL" id="GAK69408.1"/>
    </source>
</evidence>
<accession>A0A081CRW2</accession>
<gene>
    <name evidence="2" type="ORF">RRU01S_06_00160</name>
</gene>